<gene>
    <name evidence="5" type="ORF">AB2U05_02380</name>
</gene>
<feature type="compositionally biased region" description="Low complexity" evidence="3">
    <location>
        <begin position="297"/>
        <end position="307"/>
    </location>
</feature>
<dbReference type="EMBL" id="CP163445">
    <property type="protein sequence ID" value="XDQ77412.1"/>
    <property type="molecule type" value="Genomic_DNA"/>
</dbReference>
<evidence type="ECO:0000256" key="1">
    <source>
        <dbReference type="ARBA" id="ARBA00022801"/>
    </source>
</evidence>
<reference evidence="5" key="1">
    <citation type="submission" date="2024-07" db="EMBL/GenBank/DDBJ databases">
        <authorList>
            <person name="Yu S.T."/>
        </authorList>
    </citation>
    <scope>NUCLEOTIDE SEQUENCE</scope>
    <source>
        <strain evidence="5">Y1</strain>
    </source>
</reference>
<dbReference type="RefSeq" id="WP_063773475.1">
    <property type="nucleotide sequence ID" value="NZ_CP163445.1"/>
</dbReference>
<dbReference type="AlphaFoldDB" id="A0AB39TAE6"/>
<evidence type="ECO:0000256" key="3">
    <source>
        <dbReference type="SAM" id="MobiDB-lite"/>
    </source>
</evidence>
<dbReference type="InterPro" id="IPR050261">
    <property type="entry name" value="FrsA_esterase"/>
</dbReference>
<evidence type="ECO:0000313" key="5">
    <source>
        <dbReference type="EMBL" id="XDQ77412.1"/>
    </source>
</evidence>
<dbReference type="SUPFAM" id="SSF53474">
    <property type="entry name" value="alpha/beta-Hydrolases"/>
    <property type="match status" value="1"/>
</dbReference>
<organism evidence="5">
    <name type="scientific">Streptomyces sp. Y1</name>
    <dbReference type="NCBI Taxonomy" id="3238634"/>
    <lineage>
        <taxon>Bacteria</taxon>
        <taxon>Bacillati</taxon>
        <taxon>Actinomycetota</taxon>
        <taxon>Actinomycetes</taxon>
        <taxon>Kitasatosporales</taxon>
        <taxon>Streptomycetaceae</taxon>
        <taxon>Streptomyces</taxon>
    </lineage>
</organism>
<proteinExistence type="inferred from homology"/>
<evidence type="ECO:0000256" key="2">
    <source>
        <dbReference type="ARBA" id="ARBA00038115"/>
    </source>
</evidence>
<evidence type="ECO:0000259" key="4">
    <source>
        <dbReference type="Pfam" id="PF00561"/>
    </source>
</evidence>
<dbReference type="GO" id="GO:0052689">
    <property type="term" value="F:carboxylic ester hydrolase activity"/>
    <property type="evidence" value="ECO:0007669"/>
    <property type="project" value="UniProtKB-ARBA"/>
</dbReference>
<dbReference type="InterPro" id="IPR000073">
    <property type="entry name" value="AB_hydrolase_1"/>
</dbReference>
<feature type="region of interest" description="Disordered" evidence="3">
    <location>
        <begin position="297"/>
        <end position="326"/>
    </location>
</feature>
<dbReference type="PANTHER" id="PTHR22946">
    <property type="entry name" value="DIENELACTONE HYDROLASE DOMAIN-CONTAINING PROTEIN-RELATED"/>
    <property type="match status" value="1"/>
</dbReference>
<name>A0AB39TAE6_9ACTN</name>
<dbReference type="Pfam" id="PF00561">
    <property type="entry name" value="Abhydrolase_1"/>
    <property type="match status" value="1"/>
</dbReference>
<accession>A0AB39TAE6</accession>
<dbReference type="InterPro" id="IPR029058">
    <property type="entry name" value="AB_hydrolase_fold"/>
</dbReference>
<dbReference type="Gene3D" id="3.40.50.1820">
    <property type="entry name" value="alpha/beta hydrolase"/>
    <property type="match status" value="1"/>
</dbReference>
<feature type="domain" description="AB hydrolase-1" evidence="4">
    <location>
        <begin position="69"/>
        <end position="184"/>
    </location>
</feature>
<keyword evidence="1 5" id="KW-0378">Hydrolase</keyword>
<feature type="compositionally biased region" description="Basic and acidic residues" evidence="3">
    <location>
        <begin position="317"/>
        <end position="326"/>
    </location>
</feature>
<sequence>MSLTRLPSAVATALGTAARHAFEVYHPPAGKPGRTPADKGLPQREFTLTTSRDGIALHGWAVPGAGPDTVVLCHGMGRTKSSTLAHIQLLHRAGWHVVAYDMRNHGESGRDRRLTRMADRYTDDLADVLRWVHADPQLGGGQVALVGFSFSTWVCLNVLRRIGHPVAAVVCDSGPMYDIGAGLRHFATLRRGTLPAELTEGLPAALYRRAFGLIGQAMLVVREWPPDLRAVPTRLMFVAGGQDAVVPPAQIAPVAARYPDAVSWTAPNALHMNAIRFDAADYRERVLGFLTEAFGPAGKDPGPGKDLGTVKDPGTGKGEDRMVGRG</sequence>
<comment type="similarity">
    <text evidence="2">Belongs to the AB hydrolase superfamily. FUS2 hydrolase family.</text>
</comment>
<protein>
    <submittedName>
        <fullName evidence="5">Alpha/beta fold hydrolase</fullName>
    </submittedName>
</protein>
<dbReference type="PANTHER" id="PTHR22946:SF9">
    <property type="entry name" value="POLYKETIDE TRANSFERASE AF380"/>
    <property type="match status" value="1"/>
</dbReference>